<organism evidence="3 4">
    <name type="scientific">Ktedonosporobacter rubrisoli</name>
    <dbReference type="NCBI Taxonomy" id="2509675"/>
    <lineage>
        <taxon>Bacteria</taxon>
        <taxon>Bacillati</taxon>
        <taxon>Chloroflexota</taxon>
        <taxon>Ktedonobacteria</taxon>
        <taxon>Ktedonobacterales</taxon>
        <taxon>Ktedonosporobacteraceae</taxon>
        <taxon>Ktedonosporobacter</taxon>
    </lineage>
</organism>
<evidence type="ECO:0000313" key="4">
    <source>
        <dbReference type="Proteomes" id="UP000290365"/>
    </source>
</evidence>
<accession>A0A4V0YZ14</accession>
<dbReference type="Pfam" id="PF01583">
    <property type="entry name" value="APS_kinase"/>
    <property type="match status" value="1"/>
</dbReference>
<keyword evidence="3" id="KW-0418">Kinase</keyword>
<dbReference type="Gene3D" id="3.40.50.300">
    <property type="entry name" value="P-loop containing nucleotide triphosphate hydrolases"/>
    <property type="match status" value="1"/>
</dbReference>
<dbReference type="GO" id="GO:0019379">
    <property type="term" value="P:sulfate assimilation, phosphoadenylyl sulfate reduction by phosphoadenylyl-sulfate reductase (thioredoxin)"/>
    <property type="evidence" value="ECO:0007669"/>
    <property type="project" value="TreeGrafter"/>
</dbReference>
<keyword evidence="4" id="KW-1185">Reference proteome</keyword>
<evidence type="ECO:0000259" key="2">
    <source>
        <dbReference type="Pfam" id="PF01583"/>
    </source>
</evidence>
<feature type="domain" description="APS kinase" evidence="2">
    <location>
        <begin position="85"/>
        <end position="206"/>
    </location>
</feature>
<dbReference type="InterPro" id="IPR050512">
    <property type="entry name" value="Sulf_AdTrans/APS_kinase"/>
</dbReference>
<dbReference type="GO" id="GO:0005737">
    <property type="term" value="C:cytoplasm"/>
    <property type="evidence" value="ECO:0007669"/>
    <property type="project" value="TreeGrafter"/>
</dbReference>
<protein>
    <submittedName>
        <fullName evidence="3">Adenylyl-sulfate kinase</fullName>
        <ecNumber evidence="3">2.7.1.25</ecNumber>
    </submittedName>
</protein>
<dbReference type="Proteomes" id="UP000290365">
    <property type="component" value="Chromosome"/>
</dbReference>
<evidence type="ECO:0000313" key="3">
    <source>
        <dbReference type="EMBL" id="QBD78131.1"/>
    </source>
</evidence>
<proteinExistence type="predicted"/>
<dbReference type="InterPro" id="IPR059117">
    <property type="entry name" value="APS_kinase_dom"/>
</dbReference>
<dbReference type="AlphaFoldDB" id="A0A4V0YZ14"/>
<name>A0A4V0YZ14_KTERU</name>
<dbReference type="GO" id="GO:0010134">
    <property type="term" value="P:sulfate assimilation via adenylyl sulfate reduction"/>
    <property type="evidence" value="ECO:0007669"/>
    <property type="project" value="TreeGrafter"/>
</dbReference>
<dbReference type="GO" id="GO:0004020">
    <property type="term" value="F:adenylylsulfate kinase activity"/>
    <property type="evidence" value="ECO:0007669"/>
    <property type="project" value="UniProtKB-EC"/>
</dbReference>
<dbReference type="InterPro" id="IPR027417">
    <property type="entry name" value="P-loop_NTPase"/>
</dbReference>
<dbReference type="EC" id="2.7.1.25" evidence="3"/>
<dbReference type="OrthoDB" id="9804504at2"/>
<sequence length="280" mass="31885">MSYGWMKGLFSVDPVVFDTREGKNVSILHAPYGGSRPHGLHPFPNARKALGGMTEEGEPCMSQPLHSQWSTWPGWSMISAMSAPGFTIWLTGLPGTGKSTLASLLQQALLARGYKVEIIDRYSLAVWLRRELHVLEDACKESSDRPGYDAFITYLCSLLSHNGVITISASVSPLRMARRYAREQLPRFIEVYLHCQDQVRDLRLQQQDRPSVIHEYLYQAPKSPELSIDTGAELPEQSALRLLEYLEQYGYIAPRWAEHRHEEQEIEIVKERLRALGYLE</sequence>
<reference evidence="3 4" key="1">
    <citation type="submission" date="2019-01" db="EMBL/GenBank/DDBJ databases">
        <title>Ktedonosporobacter rubrisoli SCAWS-G2.</title>
        <authorList>
            <person name="Huang Y."/>
            <person name="Yan B."/>
        </authorList>
    </citation>
    <scope>NUCLEOTIDE SEQUENCE [LARGE SCALE GENOMIC DNA]</scope>
    <source>
        <strain evidence="3 4">SCAWS-G2</strain>
    </source>
</reference>
<keyword evidence="1 3" id="KW-0808">Transferase</keyword>
<evidence type="ECO:0000256" key="1">
    <source>
        <dbReference type="ARBA" id="ARBA00022679"/>
    </source>
</evidence>
<dbReference type="EMBL" id="CP035758">
    <property type="protein sequence ID" value="QBD78131.1"/>
    <property type="molecule type" value="Genomic_DNA"/>
</dbReference>
<dbReference type="KEGG" id="kbs:EPA93_19870"/>
<dbReference type="SUPFAM" id="SSF52540">
    <property type="entry name" value="P-loop containing nucleoside triphosphate hydrolases"/>
    <property type="match status" value="1"/>
</dbReference>
<dbReference type="PANTHER" id="PTHR42700:SF1">
    <property type="entry name" value="SULFATE ADENYLYLTRANSFERASE"/>
    <property type="match status" value="1"/>
</dbReference>
<dbReference type="GO" id="GO:0004781">
    <property type="term" value="F:sulfate adenylyltransferase (ATP) activity"/>
    <property type="evidence" value="ECO:0007669"/>
    <property type="project" value="TreeGrafter"/>
</dbReference>
<dbReference type="PANTHER" id="PTHR42700">
    <property type="entry name" value="SULFATE ADENYLYLTRANSFERASE"/>
    <property type="match status" value="1"/>
</dbReference>
<gene>
    <name evidence="3" type="ORF">EPA93_19870</name>
</gene>